<dbReference type="Proteomes" id="UP001143981">
    <property type="component" value="Unassembled WGS sequence"/>
</dbReference>
<dbReference type="GO" id="GO:0030488">
    <property type="term" value="P:tRNA methylation"/>
    <property type="evidence" value="ECO:0007669"/>
    <property type="project" value="TreeGrafter"/>
</dbReference>
<keyword evidence="4" id="KW-1185">Reference proteome</keyword>
<feature type="compositionally biased region" description="Basic and acidic residues" evidence="1">
    <location>
        <begin position="1"/>
        <end position="11"/>
    </location>
</feature>
<dbReference type="InterPro" id="IPR051954">
    <property type="entry name" value="tRNA_methyltransferase_THADA"/>
</dbReference>
<organism evidence="3 4">
    <name type="scientific">Coemansia biformis</name>
    <dbReference type="NCBI Taxonomy" id="1286918"/>
    <lineage>
        <taxon>Eukaryota</taxon>
        <taxon>Fungi</taxon>
        <taxon>Fungi incertae sedis</taxon>
        <taxon>Zoopagomycota</taxon>
        <taxon>Kickxellomycotina</taxon>
        <taxon>Kickxellomycetes</taxon>
        <taxon>Kickxellales</taxon>
        <taxon>Kickxellaceae</taxon>
        <taxon>Coemansia</taxon>
    </lineage>
</organism>
<sequence>DMGILQKDRRGTRGAKPPIPVPGCWLARIGNDRRDSDDDASSKEEALLMQRLRSQADELAACSDATWMEQSKWLKATEVQLAGLKRLAEISPATLSFLRAVAIPMFVECYFLPADVVARRQAIPVIKALSQLDPSCVDSVLQANLLAYIGAQDRYAELEVQDIVDGWCADEAYARQTAGQRALALEVLANVPLGLAVMRRFTSDILAYAAASLDRALPDLSSPSGDAGSVEVAALRDACTQHMRLACLCVSKLVSDDAQDACGSLQLAILASMRSPSPGFVEQTLARMYALCWQLVGCEHASLSGRQVAAMVLVALIEGAGTSREGRAVALAVRALAIEVRNADELADSESTYLPGAVDSPDRQQCLGDAVSMICIARAIVALASYETTLVALDIVPSARISSVCSTVHEAVFTHIASICGRSQLAPGVKIIVFEAMAIWLQETAKLLNRCLESLGSSDTADEAARALSCTAFALGQRVLVLQRERIMGYLWAYWDDPIDAVQAKVRTIFEAFLDIGSAMNRAVVLDPTIAQSTISMAGSGDGGNSDHAPDPRGDSNAFLGDVLHLVLAMDWSRRVKYSLLAALSARLSVLELLRRHPEIIDQCLETMAQVTMASRAASLLTSLLGHTSELLRQPGGGAARPANQPDAGIAAGRAKLEAECMRMWVAPVVAALCRDDDTSRRMLAQLLLPELCECMPRIVGEILRELVAYQRPVDDHGDLGRVEAAWQQQALDSCRQHALIIVLKVARSQDIVTIDQLVAMDAEQEEQAEHGQVSMSIMDMLNCAVYHPDWSVRADMAGLLCESRKQTTPLNPIEYDLLFRLLRVSANAPSADFRQQQYGALTTLALRLATVATHAERVVATGRPPVPSQKVRHRERARKEAALAKGRAEGRADEEVLRELGILPQDELVARSKEALAQVRWAVGQWIDLAVRGCLYPGAGFAKVAMGLQWLDILTRHFAPGCSAGAEAEDSTVPPFVVACLAAPDFRRAMEGSGCSVQQAGEAPGGVTAEEVVTVLTQVLIDDPFDANRSRAFSLLTAWPLVPLGDQDAAQAAQRWATRLLQRALHLANSTRAGESESGALIIRWLFRKFVVLLGIRLDIVHPETPACDAVKVGGSESNMLEFVTGLLARIKQCQAAAERNLLDAAQSYPLHGLLTAAQYVVREIDSDSPAVQVHSDQWRIWLQDLAQAAMAVCDVVLGVLTSASPEGNIPASFREMEDKIDDIIRSAATIDIAGDAASEDYGCDVDDDLLGGEVGLGGPAGPRQQ</sequence>
<proteinExistence type="predicted"/>
<dbReference type="PANTHER" id="PTHR14387">
    <property type="entry name" value="THADA/DEATH RECEPTOR INTERACTING PROTEIN"/>
    <property type="match status" value="1"/>
</dbReference>
<evidence type="ECO:0000259" key="2">
    <source>
        <dbReference type="Pfam" id="PF25150"/>
    </source>
</evidence>
<comment type="caution">
    <text evidence="3">The sequence shown here is derived from an EMBL/GenBank/DDBJ whole genome shotgun (WGS) entry which is preliminary data.</text>
</comment>
<feature type="non-terminal residue" evidence="3">
    <location>
        <position position="1"/>
    </location>
</feature>
<evidence type="ECO:0000313" key="4">
    <source>
        <dbReference type="Proteomes" id="UP001143981"/>
    </source>
</evidence>
<feature type="non-terminal residue" evidence="3">
    <location>
        <position position="1267"/>
    </location>
</feature>
<feature type="domain" description="tRNA (32-2'-O)-methyltransferase regulator THADA-like TPR repeats region" evidence="2">
    <location>
        <begin position="662"/>
        <end position="858"/>
    </location>
</feature>
<dbReference type="InterPro" id="IPR016024">
    <property type="entry name" value="ARM-type_fold"/>
</dbReference>
<dbReference type="PANTHER" id="PTHR14387:SF0">
    <property type="entry name" value="DUF2428 DOMAIN-CONTAINING PROTEIN"/>
    <property type="match status" value="1"/>
</dbReference>
<dbReference type="GO" id="GO:0005829">
    <property type="term" value="C:cytosol"/>
    <property type="evidence" value="ECO:0007669"/>
    <property type="project" value="TreeGrafter"/>
</dbReference>
<evidence type="ECO:0000256" key="1">
    <source>
        <dbReference type="SAM" id="MobiDB-lite"/>
    </source>
</evidence>
<dbReference type="EMBL" id="JANBOI010001239">
    <property type="protein sequence ID" value="KAJ1727068.1"/>
    <property type="molecule type" value="Genomic_DNA"/>
</dbReference>
<protein>
    <recommendedName>
        <fullName evidence="2">tRNA (32-2'-O)-methyltransferase regulator THADA-like TPR repeats region domain-containing protein</fullName>
    </recommendedName>
</protein>
<dbReference type="SUPFAM" id="SSF48371">
    <property type="entry name" value="ARM repeat"/>
    <property type="match status" value="1"/>
</dbReference>
<dbReference type="AlphaFoldDB" id="A0A9W7Y481"/>
<feature type="region of interest" description="Disordered" evidence="1">
    <location>
        <begin position="1"/>
        <end position="21"/>
    </location>
</feature>
<gene>
    <name evidence="3" type="ORF">LPJ61_004781</name>
</gene>
<dbReference type="InterPro" id="IPR056843">
    <property type="entry name" value="THADA-like_TPR"/>
</dbReference>
<dbReference type="OrthoDB" id="73997at2759"/>
<dbReference type="Pfam" id="PF25150">
    <property type="entry name" value="TPR_Trm732"/>
    <property type="match status" value="1"/>
</dbReference>
<reference evidence="3" key="1">
    <citation type="submission" date="2022-07" db="EMBL/GenBank/DDBJ databases">
        <title>Phylogenomic reconstructions and comparative analyses of Kickxellomycotina fungi.</title>
        <authorList>
            <person name="Reynolds N.K."/>
            <person name="Stajich J.E."/>
            <person name="Barry K."/>
            <person name="Grigoriev I.V."/>
            <person name="Crous P."/>
            <person name="Smith M.E."/>
        </authorList>
    </citation>
    <scope>NUCLEOTIDE SEQUENCE</scope>
    <source>
        <strain evidence="3">BCRC 34381</strain>
    </source>
</reference>
<evidence type="ECO:0000313" key="3">
    <source>
        <dbReference type="EMBL" id="KAJ1727068.1"/>
    </source>
</evidence>
<name>A0A9W7Y481_9FUNG</name>
<accession>A0A9W7Y481</accession>